<accession>A0ABY1ZL53</accession>
<dbReference type="PANTHER" id="PTHR38780:SF1">
    <property type="entry name" value="PROTEIN TUSC"/>
    <property type="match status" value="1"/>
</dbReference>
<dbReference type="SUPFAM" id="SSF75169">
    <property type="entry name" value="DsrEFH-like"/>
    <property type="match status" value="1"/>
</dbReference>
<dbReference type="InterPro" id="IPR017462">
    <property type="entry name" value="Sulphur_relay_TusC/DsrF"/>
</dbReference>
<evidence type="ECO:0000313" key="2">
    <source>
        <dbReference type="EMBL" id="TBW54790.1"/>
    </source>
</evidence>
<comment type="caution">
    <text evidence="2">The sequence shown here is derived from an EMBL/GenBank/DDBJ whole genome shotgun (WGS) entry which is preliminary data.</text>
</comment>
<dbReference type="EMBL" id="SJDL01000019">
    <property type="protein sequence ID" value="TBW54790.1"/>
    <property type="molecule type" value="Genomic_DNA"/>
</dbReference>
<dbReference type="Proteomes" id="UP000313645">
    <property type="component" value="Unassembled WGS sequence"/>
</dbReference>
<sequence length="116" mass="12932">MSRRYLFVIDRAPYGDWSGRETLDMALSAAAFDQPVALLFAGPGVHWLRGGQLPKAIEQKTVSRNLAAAAIFGLEALYVPEDELERIRADADENLEINPVASIRDLEDQYTDVVRL</sequence>
<dbReference type="InterPro" id="IPR027396">
    <property type="entry name" value="DsrEFH-like"/>
</dbReference>
<dbReference type="Gene3D" id="3.40.1260.10">
    <property type="entry name" value="DsrEFH-like"/>
    <property type="match status" value="1"/>
</dbReference>
<dbReference type="RefSeq" id="WP_131482328.1">
    <property type="nucleotide sequence ID" value="NZ_SJDL01000019.1"/>
</dbReference>
<reference evidence="2 3" key="1">
    <citation type="submission" date="2019-02" db="EMBL/GenBank/DDBJ databases">
        <title>Marinobacter halodurans sp. nov., a marine bacterium isolated from sea tidal flat.</title>
        <authorList>
            <person name="Yoo Y."/>
            <person name="Lee D.W."/>
            <person name="Kim B.S."/>
            <person name="Kim J.-J."/>
        </authorList>
    </citation>
    <scope>NUCLEOTIDE SEQUENCE [LARGE SCALE GENOMIC DNA]</scope>
    <source>
        <strain evidence="2 3">YJ-S3-2</strain>
    </source>
</reference>
<proteinExistence type="inferred from homology"/>
<protein>
    <submittedName>
        <fullName evidence="2">Sulfur reduction protein DsrE</fullName>
    </submittedName>
</protein>
<dbReference type="PANTHER" id="PTHR38780">
    <property type="entry name" value="PROTEIN TUSC"/>
    <property type="match status" value="1"/>
</dbReference>
<organism evidence="2 3">
    <name type="scientific">Marinobacter halodurans</name>
    <dbReference type="NCBI Taxonomy" id="2528979"/>
    <lineage>
        <taxon>Bacteria</taxon>
        <taxon>Pseudomonadati</taxon>
        <taxon>Pseudomonadota</taxon>
        <taxon>Gammaproteobacteria</taxon>
        <taxon>Pseudomonadales</taxon>
        <taxon>Marinobacteraceae</taxon>
        <taxon>Marinobacter</taxon>
    </lineage>
</organism>
<dbReference type="InterPro" id="IPR003787">
    <property type="entry name" value="Sulphur_relay_DsrE/F-like"/>
</dbReference>
<name>A0ABY1ZL53_9GAMM</name>
<keyword evidence="3" id="KW-1185">Reference proteome</keyword>
<evidence type="ECO:0000313" key="3">
    <source>
        <dbReference type="Proteomes" id="UP000313645"/>
    </source>
</evidence>
<comment type="similarity">
    <text evidence="1">Belongs to the DsrF/TusC family.</text>
</comment>
<dbReference type="Pfam" id="PF02635">
    <property type="entry name" value="DsrE"/>
    <property type="match status" value="1"/>
</dbReference>
<evidence type="ECO:0000256" key="1">
    <source>
        <dbReference type="ARBA" id="ARBA00005996"/>
    </source>
</evidence>
<gene>
    <name evidence="2" type="ORF">EZI54_13040</name>
</gene>